<keyword evidence="4" id="KW-1185">Reference proteome</keyword>
<gene>
    <name evidence="2" type="ORF">MS3_00005664</name>
    <name evidence="3" type="ORF">MS3_08401</name>
</gene>
<evidence type="ECO:0000313" key="4">
    <source>
        <dbReference type="Proteomes" id="UP000471633"/>
    </source>
</evidence>
<evidence type="ECO:0000313" key="3">
    <source>
        <dbReference type="EMBL" id="KGB39947.1"/>
    </source>
</evidence>
<dbReference type="AlphaFoldDB" id="A0A094ZZQ0"/>
<protein>
    <submittedName>
        <fullName evidence="3">Uncharacterized protein C15orf26-like protein</fullName>
    </submittedName>
</protein>
<evidence type="ECO:0000256" key="1">
    <source>
        <dbReference type="SAM" id="MobiDB-lite"/>
    </source>
</evidence>
<dbReference type="InterPro" id="IPR055325">
    <property type="entry name" value="CF161"/>
</dbReference>
<feature type="region of interest" description="Disordered" evidence="1">
    <location>
        <begin position="329"/>
        <end position="351"/>
    </location>
</feature>
<reference evidence="2" key="3">
    <citation type="submission" date="2021-06" db="EMBL/GenBank/DDBJ databases">
        <title>Chromosome-level genome assembly for S. haematobium.</title>
        <authorList>
            <person name="Stroehlein A.J."/>
        </authorList>
    </citation>
    <scope>NUCLEOTIDE SEQUENCE</scope>
</reference>
<dbReference type="PANTHER" id="PTHR24274:SF1">
    <property type="entry name" value="CILIA- AND FLAGELLA-ASSOCIATED PROTEIN 161"/>
    <property type="match status" value="1"/>
</dbReference>
<dbReference type="EMBL" id="AMPZ03000003">
    <property type="protein sequence ID" value="KAH9588188.1"/>
    <property type="molecule type" value="Genomic_DNA"/>
</dbReference>
<dbReference type="GO" id="GO:0060271">
    <property type="term" value="P:cilium assembly"/>
    <property type="evidence" value="ECO:0007669"/>
    <property type="project" value="TreeGrafter"/>
</dbReference>
<feature type="compositionally biased region" description="Polar residues" evidence="1">
    <location>
        <begin position="342"/>
        <end position="351"/>
    </location>
</feature>
<dbReference type="STRING" id="6185.A0A094ZZQ0"/>
<reference evidence="2" key="4">
    <citation type="journal article" date="2022" name="PLoS Pathog.">
        <title>Chromosome-level genome of Schistosoma haematobium underpins genome-wide explorations of molecular variation.</title>
        <authorList>
            <person name="Stroehlein A.J."/>
            <person name="Korhonen P.K."/>
            <person name="Lee V.V."/>
            <person name="Ralph S.A."/>
            <person name="Mentink-Kane M."/>
            <person name="You H."/>
            <person name="McManus D.P."/>
            <person name="Tchuente L.T."/>
            <person name="Stothard J.R."/>
            <person name="Kaur P."/>
            <person name="Dudchenko O."/>
            <person name="Aiden E.L."/>
            <person name="Yang B."/>
            <person name="Yang H."/>
            <person name="Emery A.M."/>
            <person name="Webster B.L."/>
            <person name="Brindley P.J."/>
            <person name="Rollinson D."/>
            <person name="Chang B.C.H."/>
            <person name="Gasser R.B."/>
            <person name="Young N.D."/>
        </authorList>
    </citation>
    <scope>NUCLEOTIDE SEQUENCE</scope>
</reference>
<accession>A0A094ZZQ0</accession>
<dbReference type="PANTHER" id="PTHR24274">
    <property type="entry name" value="CILIA- AND FLAGELLA-ASSOCIATED PROTEIN 161"/>
    <property type="match status" value="1"/>
</dbReference>
<proteinExistence type="predicted"/>
<sequence>MLPLRSYNSGVLLGNWWEERILEKEEKSARFSKNEDKVSSTHFLSLLTESNPTMIQCSAMPSDGYLRFGSNVQILNPGSSPYYVKCGLAPTRPPYALGLSIDISCNLTLELSNSDDNIFQSLGRNGLLSVTASKNVQPSAKNVFRIFCLHESQYGRVIRYGEPFVFGLQPDIISSKCNSALKKKLNTDQCLYLASDLQHLGDQNLQPGAQNLYFEVGRPSFLSQWRLEYEDPHLRKEFEGRPVKSDQNLIIKHVRSNKALALEPGFTARTLFGQEACLSVRTYYDSHKLERDVNVWMLATAKQQGLSCISDEQAPHKVLENTSLESDYAAGSNLSDEKQVHFEQNTDASDA</sequence>
<evidence type="ECO:0000313" key="2">
    <source>
        <dbReference type="EMBL" id="KAH9588188.1"/>
    </source>
</evidence>
<dbReference type="RefSeq" id="XP_012799705.1">
    <property type="nucleotide sequence ID" value="XM_012944251.2"/>
</dbReference>
<name>A0A094ZZQ0_SCHHA</name>
<dbReference type="GO" id="GO:0031514">
    <property type="term" value="C:motile cilium"/>
    <property type="evidence" value="ECO:0007669"/>
    <property type="project" value="TreeGrafter"/>
</dbReference>
<dbReference type="Proteomes" id="UP000471633">
    <property type="component" value="Unassembled WGS sequence"/>
</dbReference>
<dbReference type="GeneID" id="24595636"/>
<dbReference type="KEGG" id="shx:MS3_00005664"/>
<dbReference type="Pfam" id="PF24569">
    <property type="entry name" value="CFAP161"/>
    <property type="match status" value="1"/>
</dbReference>
<dbReference type="CTD" id="24595636"/>
<dbReference type="EMBL" id="KL251328">
    <property type="protein sequence ID" value="KGB39947.1"/>
    <property type="molecule type" value="Genomic_DNA"/>
</dbReference>
<organism evidence="3">
    <name type="scientific">Schistosoma haematobium</name>
    <name type="common">Blood fluke</name>
    <dbReference type="NCBI Taxonomy" id="6185"/>
    <lineage>
        <taxon>Eukaryota</taxon>
        <taxon>Metazoa</taxon>
        <taxon>Spiralia</taxon>
        <taxon>Lophotrochozoa</taxon>
        <taxon>Platyhelminthes</taxon>
        <taxon>Trematoda</taxon>
        <taxon>Digenea</taxon>
        <taxon>Strigeidida</taxon>
        <taxon>Schistosomatoidea</taxon>
        <taxon>Schistosomatidae</taxon>
        <taxon>Schistosoma</taxon>
    </lineage>
</organism>
<reference evidence="3" key="1">
    <citation type="journal article" date="2012" name="Nat. Genet.">
        <title>Whole-genome sequence of Schistosoma haematobium.</title>
        <authorList>
            <person name="Young N.D."/>
            <person name="Jex A.R."/>
            <person name="Li B."/>
            <person name="Liu S."/>
            <person name="Yang L."/>
            <person name="Xiong Z."/>
            <person name="Li Y."/>
            <person name="Cantacessi C."/>
            <person name="Hall R.S."/>
            <person name="Xu X."/>
            <person name="Chen F."/>
            <person name="Wu X."/>
            <person name="Zerlotini A."/>
            <person name="Oliveira G."/>
            <person name="Hofmann A."/>
            <person name="Zhang G."/>
            <person name="Fang X."/>
            <person name="Kang Y."/>
            <person name="Campbell B.E."/>
            <person name="Loukas A."/>
            <person name="Ranganathan S."/>
            <person name="Rollinson D."/>
            <person name="Rinaldi G."/>
            <person name="Brindley P.J."/>
            <person name="Yang H."/>
            <person name="Wang J."/>
            <person name="Wang J."/>
            <person name="Gasser R.B."/>
        </authorList>
    </citation>
    <scope>NUCLEOTIDE SEQUENCE [LARGE SCALE GENOMIC DNA]</scope>
</reference>
<reference evidence="2" key="2">
    <citation type="journal article" date="2019" name="Gigascience">
        <title>High-quality Schistosoma haematobium genome achieved by single-molecule and long-range sequencing.</title>
        <authorList>
            <person name="Stroehlein A.J."/>
            <person name="Korhonen P.K."/>
            <person name="Chong T.M."/>
            <person name="Lim Y.L."/>
            <person name="Chan K.G."/>
            <person name="Webster B."/>
            <person name="Rollinson D."/>
            <person name="Brindley P.J."/>
            <person name="Gasser R.B."/>
            <person name="Young N.D."/>
        </authorList>
    </citation>
    <scope>NUCLEOTIDE SEQUENCE</scope>
</reference>